<keyword evidence="1" id="KW-0472">Membrane</keyword>
<dbReference type="EMBL" id="QGNA01000001">
    <property type="protein sequence ID" value="PWS37848.1"/>
    <property type="molecule type" value="Genomic_DNA"/>
</dbReference>
<dbReference type="AlphaFoldDB" id="A0A317FJM2"/>
<dbReference type="Pfam" id="PF09976">
    <property type="entry name" value="TPR_21"/>
    <property type="match status" value="1"/>
</dbReference>
<comment type="caution">
    <text evidence="3">The sequence shown here is derived from an EMBL/GenBank/DDBJ whole genome shotgun (WGS) entry which is preliminary data.</text>
</comment>
<name>A0A317FJM2_9PROT</name>
<organism evidence="3 4">
    <name type="scientific">Falsiroseomonas bella</name>
    <dbReference type="NCBI Taxonomy" id="2184016"/>
    <lineage>
        <taxon>Bacteria</taxon>
        <taxon>Pseudomonadati</taxon>
        <taxon>Pseudomonadota</taxon>
        <taxon>Alphaproteobacteria</taxon>
        <taxon>Acetobacterales</taxon>
        <taxon>Roseomonadaceae</taxon>
        <taxon>Falsiroseomonas</taxon>
    </lineage>
</organism>
<protein>
    <recommendedName>
        <fullName evidence="2">Ancillary SecYEG translocon subunit/Cell division coordinator CpoB TPR domain-containing protein</fullName>
    </recommendedName>
</protein>
<dbReference type="InterPro" id="IPR018704">
    <property type="entry name" value="SecYEG/CpoB_TPR"/>
</dbReference>
<dbReference type="RefSeq" id="WP_109868470.1">
    <property type="nucleotide sequence ID" value="NZ_QGNA01000001.1"/>
</dbReference>
<evidence type="ECO:0000256" key="1">
    <source>
        <dbReference type="SAM" id="Phobius"/>
    </source>
</evidence>
<reference evidence="4" key="1">
    <citation type="submission" date="2018-05" db="EMBL/GenBank/DDBJ databases">
        <authorList>
            <person name="Du Z."/>
            <person name="Wang X."/>
        </authorList>
    </citation>
    <scope>NUCLEOTIDE SEQUENCE [LARGE SCALE GENOMIC DNA]</scope>
    <source>
        <strain evidence="4">CQN31</strain>
    </source>
</reference>
<evidence type="ECO:0000259" key="2">
    <source>
        <dbReference type="Pfam" id="PF09976"/>
    </source>
</evidence>
<proteinExistence type="predicted"/>
<dbReference type="Proteomes" id="UP000245765">
    <property type="component" value="Unassembled WGS sequence"/>
</dbReference>
<keyword evidence="1" id="KW-0812">Transmembrane</keyword>
<keyword evidence="4" id="KW-1185">Reference proteome</keyword>
<keyword evidence="1" id="KW-1133">Transmembrane helix</keyword>
<sequence length="216" mass="22803">MPDIFDEVEEDLRAEKARKLAQRWGGLAAGVVLVAIAATAGVQGWRWYQAREASAAAETYLNLHRATELQGADLAAAGNGFAALAREAPSGYQTLARLRAAALKAETGDLPGALVLWEQVATDTGADPLYRDLATLMTVSHALDTGDPAQLAARIAPLTVEGNPWRSSAREAQALVALRRGETAEARRILEALAADTAAPAGLRERAQRVAAGLRS</sequence>
<evidence type="ECO:0000313" key="4">
    <source>
        <dbReference type="Proteomes" id="UP000245765"/>
    </source>
</evidence>
<gene>
    <name evidence="3" type="ORF">DFH01_00585</name>
</gene>
<feature type="transmembrane region" description="Helical" evidence="1">
    <location>
        <begin position="24"/>
        <end position="42"/>
    </location>
</feature>
<evidence type="ECO:0000313" key="3">
    <source>
        <dbReference type="EMBL" id="PWS37848.1"/>
    </source>
</evidence>
<accession>A0A317FJM2</accession>
<dbReference type="OrthoDB" id="7173339at2"/>
<feature type="domain" description="Ancillary SecYEG translocon subunit/Cell division coordinator CpoB TPR" evidence="2">
    <location>
        <begin position="22"/>
        <end position="190"/>
    </location>
</feature>